<evidence type="ECO:0000256" key="29">
    <source>
        <dbReference type="SAM" id="Phobius"/>
    </source>
</evidence>
<keyword evidence="11" id="KW-0256">Endoplasmic reticulum</keyword>
<keyword evidence="18" id="KW-0325">Glycoprotein</keyword>
<evidence type="ECO:0000256" key="16">
    <source>
        <dbReference type="ARBA" id="ARBA00023136"/>
    </source>
</evidence>
<keyword evidence="15" id="KW-0007">Acetylation</keyword>
<comment type="subunit">
    <text evidence="26">Heteropentamer. Part of the GPI-anchor transamidase complex, consisting of PIGK, PIGT, PIGS, PIGU and GAA1. Interacts with PIGK.</text>
</comment>
<evidence type="ECO:0000256" key="26">
    <source>
        <dbReference type="ARBA" id="ARBA00093557"/>
    </source>
</evidence>
<protein>
    <recommendedName>
        <fullName evidence="21">Exosome complex component RRP41</fullName>
    </recommendedName>
    <alternativeName>
        <fullName evidence="24">Exosome component 4</fullName>
    </alternativeName>
    <alternativeName>
        <fullName evidence="23">GAA1 protein homolog</fullName>
    </alternativeName>
    <alternativeName>
        <fullName evidence="27">GPI-anchor transamidase component GPAA1</fullName>
    </alternativeName>
    <alternativeName>
        <fullName evidence="28">Glycosylphosphatidylinositol anchor attachment 1 protein</fullName>
    </alternativeName>
    <alternativeName>
        <fullName evidence="22">Ribosomal RNA-processing protein 41</fullName>
    </alternativeName>
</protein>
<keyword evidence="10 29" id="KW-0812">Transmembrane</keyword>
<evidence type="ECO:0000313" key="32">
    <source>
        <dbReference type="EMBL" id="KAK1331808.1"/>
    </source>
</evidence>
<organism evidence="32 33">
    <name type="scientific">Cnephaeus nilssonii</name>
    <name type="common">Northern bat</name>
    <name type="synonym">Eptesicus nilssonii</name>
    <dbReference type="NCBI Taxonomy" id="3371016"/>
    <lineage>
        <taxon>Eukaryota</taxon>
        <taxon>Metazoa</taxon>
        <taxon>Chordata</taxon>
        <taxon>Craniata</taxon>
        <taxon>Vertebrata</taxon>
        <taxon>Euteleostomi</taxon>
        <taxon>Mammalia</taxon>
        <taxon>Eutheria</taxon>
        <taxon>Laurasiatheria</taxon>
        <taxon>Chiroptera</taxon>
        <taxon>Yangochiroptera</taxon>
        <taxon>Vespertilionidae</taxon>
        <taxon>Cnephaeus</taxon>
    </lineage>
</organism>
<evidence type="ECO:0000256" key="24">
    <source>
        <dbReference type="ARBA" id="ARBA00083629"/>
    </source>
</evidence>
<evidence type="ECO:0000259" key="30">
    <source>
        <dbReference type="Pfam" id="PF01138"/>
    </source>
</evidence>
<comment type="function">
    <text evidence="25">Component of the glycosylphosphatidylinositol-anchor (GPI-anchor) transamidase (GPI-T) complex that catalyzes the formation of the linkage between a proprotein and a GPI-anchor and participates in GPI anchored protein biosynthesis. Binds GPI-anchor.</text>
</comment>
<evidence type="ECO:0000256" key="1">
    <source>
        <dbReference type="ARBA" id="ARBA00004477"/>
    </source>
</evidence>
<evidence type="ECO:0000256" key="8">
    <source>
        <dbReference type="ARBA" id="ARBA00022502"/>
    </source>
</evidence>
<feature type="transmembrane region" description="Helical" evidence="29">
    <location>
        <begin position="724"/>
        <end position="757"/>
    </location>
</feature>
<comment type="similarity">
    <text evidence="6">Belongs to the RNase PH family.</text>
</comment>
<feature type="transmembrane region" description="Helical" evidence="29">
    <location>
        <begin position="820"/>
        <end position="845"/>
    </location>
</feature>
<evidence type="ECO:0000256" key="15">
    <source>
        <dbReference type="ARBA" id="ARBA00022990"/>
    </source>
</evidence>
<reference evidence="32" key="1">
    <citation type="submission" date="2023-06" db="EMBL/GenBank/DDBJ databases">
        <title>Reference genome for the Northern bat (Eptesicus nilssonii), a most northern bat species.</title>
        <authorList>
            <person name="Laine V.N."/>
            <person name="Pulliainen A.T."/>
            <person name="Lilley T.M."/>
        </authorList>
    </citation>
    <scope>NUCLEOTIDE SEQUENCE</scope>
    <source>
        <strain evidence="32">BLF_Eptnil</strain>
        <tissue evidence="32">Kidney</tissue>
    </source>
</reference>
<dbReference type="EMBL" id="JAULJE010000019">
    <property type="protein sequence ID" value="KAK1331808.1"/>
    <property type="molecule type" value="Genomic_DNA"/>
</dbReference>
<keyword evidence="9" id="KW-0698">rRNA processing</keyword>
<sequence length="847" mass="91542">MAGLELLSDQGYRVDGRRAGELRKIQARMGVFSQADGSAYIEQGNTKALAVIRGSRSRALPDRALVNCQYSSATFSTGERKRRPHGDRKSCEMGLQLRQTFEAAILTQLHPRSQIDIYVQVLQADGGTYAACVNAATLAVLDAGIPMRDFVCACSAGFVDGTALADLSHVEEAAGGPQLALALLPASGQIALLEMDARLHEDHLERVLEAAGRAARDVHTVLDRVVRQHNSDPEEGGGSVSLGGESSLCPEGFKAANEPGHVLSYVAGIAWFLALAFPPLTQRTYMSENAMGSTMVEEQFAGGDRARAFARDFAAHRRKLGALPVAWLERTMRSVGLEVYTQSFSRRLPFPDETHERYMVSGTNVYGILRAPRAASTESLVLTVPCGPDSTNSQAVGLLLALAAHFRGQIYWAKDIIFLVTEHDLLGTEAWLEAYHDVNVTGMQSSPLQGRAGAIQAAVALELSSDVVTSLDVAVEGLNGQLPNLDLLNLFQTFCQKGGLLCTLQGKMGRCRVCRHCCSWFCNRPLAAPHGPHGLFLRYRVEALTLRGINSFRQYKYDLVAVGKALEGMFRKLNHLLERLHQSFFFYLLPALSRFVSIGLYMPAAGFLLLVLGHALELWMQLHEAGVGPKEAGAASGLSPPLPPAQGVGLASLVAPLLISQAMGLALYVLPVLGQHVAAQHFPVAEAEAVVLTLLAIYAAGLALPHNTHRVVSSQAPDRGWMALKLVALIYLALQLACIALTNFSLGFLLAATMVPAAALTEPSGPRPLYAALLVLTSPAATLLGSLFLWRELQEAPLSLAEGWQLFLAALAQGVLEHHIYGALLFPLLALGLYPCWLLFWNVLFWK</sequence>
<dbReference type="Proteomes" id="UP001177744">
    <property type="component" value="Unassembled WGS sequence"/>
</dbReference>
<keyword evidence="13" id="KW-0694">RNA-binding</keyword>
<keyword evidence="8" id="KW-0337">GPI-anchor biosynthesis</keyword>
<evidence type="ECO:0000256" key="6">
    <source>
        <dbReference type="ARBA" id="ARBA00006678"/>
    </source>
</evidence>
<dbReference type="InterPro" id="IPR027408">
    <property type="entry name" value="PNPase/RNase_PH_dom_sf"/>
</dbReference>
<evidence type="ECO:0000259" key="31">
    <source>
        <dbReference type="Pfam" id="PF03725"/>
    </source>
</evidence>
<evidence type="ECO:0000256" key="22">
    <source>
        <dbReference type="ARBA" id="ARBA00077929"/>
    </source>
</evidence>
<feature type="transmembrane region" description="Helical" evidence="29">
    <location>
        <begin position="769"/>
        <end position="790"/>
    </location>
</feature>
<feature type="transmembrane region" description="Helical" evidence="29">
    <location>
        <begin position="584"/>
        <end position="612"/>
    </location>
</feature>
<dbReference type="SUPFAM" id="SSF55666">
    <property type="entry name" value="Ribonuclease PH domain 2-like"/>
    <property type="match status" value="1"/>
</dbReference>
<evidence type="ECO:0000256" key="25">
    <source>
        <dbReference type="ARBA" id="ARBA00093336"/>
    </source>
</evidence>
<feature type="domain" description="Exoribonuclease phosphorolytic" evidence="30">
    <location>
        <begin position="21"/>
        <end position="146"/>
    </location>
</feature>
<dbReference type="InterPro" id="IPR001247">
    <property type="entry name" value="ExoRNase_PH_dom1"/>
</dbReference>
<evidence type="ECO:0000256" key="12">
    <source>
        <dbReference type="ARBA" id="ARBA00022835"/>
    </source>
</evidence>
<evidence type="ECO:0000256" key="19">
    <source>
        <dbReference type="ARBA" id="ARBA00023242"/>
    </source>
</evidence>
<feature type="transmembrane region" description="Helical" evidence="29">
    <location>
        <begin position="648"/>
        <end position="670"/>
    </location>
</feature>
<evidence type="ECO:0000256" key="7">
    <source>
        <dbReference type="ARBA" id="ARBA00022490"/>
    </source>
</evidence>
<dbReference type="InterPro" id="IPR036345">
    <property type="entry name" value="ExoRNase_PH_dom2_sf"/>
</dbReference>
<evidence type="ECO:0000256" key="23">
    <source>
        <dbReference type="ARBA" id="ARBA00083563"/>
    </source>
</evidence>
<dbReference type="Pfam" id="PF03725">
    <property type="entry name" value="RNase_PH_C"/>
    <property type="match status" value="1"/>
</dbReference>
<evidence type="ECO:0000256" key="28">
    <source>
        <dbReference type="ARBA" id="ARBA00093661"/>
    </source>
</evidence>
<name>A0AA40HIJ6_CNENI</name>
<dbReference type="Pfam" id="PF04114">
    <property type="entry name" value="Gaa1"/>
    <property type="match status" value="1"/>
</dbReference>
<dbReference type="PANTHER" id="PTHR13304:SF0">
    <property type="entry name" value="GLYCOSYLPHOSPHATIDYLINOSITOL ANCHOR ATTACHMENT 1 PROTEIN"/>
    <property type="match status" value="1"/>
</dbReference>
<evidence type="ECO:0000256" key="20">
    <source>
        <dbReference type="ARBA" id="ARBA00065651"/>
    </source>
</evidence>
<evidence type="ECO:0000256" key="14">
    <source>
        <dbReference type="ARBA" id="ARBA00022989"/>
    </source>
</evidence>
<dbReference type="GO" id="GO:0016255">
    <property type="term" value="P:attachment of GPI anchor to protein"/>
    <property type="evidence" value="ECO:0007669"/>
    <property type="project" value="TreeGrafter"/>
</dbReference>
<keyword evidence="7" id="KW-0963">Cytoplasm</keyword>
<evidence type="ECO:0000256" key="17">
    <source>
        <dbReference type="ARBA" id="ARBA00023157"/>
    </source>
</evidence>
<evidence type="ECO:0000313" key="33">
    <source>
        <dbReference type="Proteomes" id="UP001177744"/>
    </source>
</evidence>
<evidence type="ECO:0000256" key="13">
    <source>
        <dbReference type="ARBA" id="ARBA00022884"/>
    </source>
</evidence>
<comment type="subunit">
    <text evidence="20">Component of the RNA exosome core complex (Exo-9), composed of EXOSC1, EXOSC2, EXOSC3, EXOSC4, EXOSC5, EXOSC6, EXOSC7, EXOSC8 and EXOSC9; within the complex interacts with EXOSC2, EXOSC7 and EXOSC9. The catalytically inactive RNA exosome core complex (Exo-9) associates with the catalytic subunit EXOSC10/RRP6. Exo-9 may associate with DIS3 to form the nucleolar exosome complex, or DIS3L to form the cytoplasmic exosome complex. Exo-9 is formed by a hexameric base ring consisting of the heterodimers EXOSC4-EXOSC9, EXOSC5-EXOSC8 and EXOSC6-EXOSC7, and a cap ring consisting of EXOSC1, EXOSC2 and EXOSC3. The RNA exosome complex associates with cofactors C1D/RRP47, MPHOSPH6/MPP6 and MTREX/MTR4. Interacts with DDX60. Interacts with DIS3; the interaction is direct.</text>
</comment>
<dbReference type="GO" id="GO:0005730">
    <property type="term" value="C:nucleolus"/>
    <property type="evidence" value="ECO:0007669"/>
    <property type="project" value="UniProtKB-SubCell"/>
</dbReference>
<evidence type="ECO:0000256" key="21">
    <source>
        <dbReference type="ARBA" id="ARBA00069902"/>
    </source>
</evidence>
<evidence type="ECO:0000256" key="18">
    <source>
        <dbReference type="ARBA" id="ARBA00023180"/>
    </source>
</evidence>
<dbReference type="InterPro" id="IPR007246">
    <property type="entry name" value="Gaa1"/>
</dbReference>
<keyword evidence="14 29" id="KW-1133">Transmembrane helix</keyword>
<dbReference type="GO" id="GO:0000178">
    <property type="term" value="C:exosome (RNase complex)"/>
    <property type="evidence" value="ECO:0007669"/>
    <property type="project" value="UniProtKB-KW"/>
</dbReference>
<dbReference type="PANTHER" id="PTHR13304">
    <property type="entry name" value="GLYCOSYLPHOSPHATIDYLINOSITOL ANCHOR ATTACHMENT 1 PROTEIN"/>
    <property type="match status" value="1"/>
</dbReference>
<evidence type="ECO:0000256" key="11">
    <source>
        <dbReference type="ARBA" id="ARBA00022824"/>
    </source>
</evidence>
<proteinExistence type="inferred from homology"/>
<keyword evidence="17" id="KW-1015">Disulfide bond</keyword>
<dbReference type="SUPFAM" id="SSF54211">
    <property type="entry name" value="Ribosomal protein S5 domain 2-like"/>
    <property type="match status" value="1"/>
</dbReference>
<evidence type="ECO:0000256" key="27">
    <source>
        <dbReference type="ARBA" id="ARBA00093619"/>
    </source>
</evidence>
<keyword evidence="19" id="KW-0539">Nucleus</keyword>
<dbReference type="Gene3D" id="3.30.230.70">
    <property type="entry name" value="GHMP Kinase, N-terminal domain"/>
    <property type="match status" value="1"/>
</dbReference>
<dbReference type="GO" id="GO:0005654">
    <property type="term" value="C:nucleoplasm"/>
    <property type="evidence" value="ECO:0007669"/>
    <property type="project" value="UniProtKB-SubCell"/>
</dbReference>
<feature type="domain" description="Exoribonuclease phosphorolytic" evidence="31">
    <location>
        <begin position="149"/>
        <end position="212"/>
    </location>
</feature>
<evidence type="ECO:0000256" key="3">
    <source>
        <dbReference type="ARBA" id="ARBA00004604"/>
    </source>
</evidence>
<comment type="pathway">
    <text evidence="5">Glycolipid biosynthesis; glycosylphosphatidylinositol-anchor biosynthesis.</text>
</comment>
<dbReference type="GO" id="GO:0006506">
    <property type="term" value="P:GPI anchor biosynthetic process"/>
    <property type="evidence" value="ECO:0007669"/>
    <property type="project" value="UniProtKB-KW"/>
</dbReference>
<evidence type="ECO:0000256" key="2">
    <source>
        <dbReference type="ARBA" id="ARBA00004496"/>
    </source>
</evidence>
<keyword evidence="12" id="KW-0271">Exosome</keyword>
<evidence type="ECO:0000256" key="4">
    <source>
        <dbReference type="ARBA" id="ARBA00004642"/>
    </source>
</evidence>
<keyword evidence="33" id="KW-1185">Reference proteome</keyword>
<dbReference type="FunFam" id="3.40.630.10:FF:000047">
    <property type="entry name" value="Glycosylphosphatidylinositol anchor attachment 1 protein"/>
    <property type="match status" value="1"/>
</dbReference>
<evidence type="ECO:0000256" key="10">
    <source>
        <dbReference type="ARBA" id="ARBA00022692"/>
    </source>
</evidence>
<dbReference type="CDD" id="cd11370">
    <property type="entry name" value="RNase_PH_RRP41"/>
    <property type="match status" value="1"/>
</dbReference>
<dbReference type="GO" id="GO:0003723">
    <property type="term" value="F:RNA binding"/>
    <property type="evidence" value="ECO:0007669"/>
    <property type="project" value="UniProtKB-KW"/>
</dbReference>
<comment type="caution">
    <text evidence="32">The sequence shown here is derived from an EMBL/GenBank/DDBJ whole genome shotgun (WGS) entry which is preliminary data.</text>
</comment>
<dbReference type="FunFam" id="3.30.230.70:FF:000010">
    <property type="entry name" value="Exosome complex component RRP41"/>
    <property type="match status" value="1"/>
</dbReference>
<gene>
    <name evidence="32" type="ORF">QTO34_007484</name>
</gene>
<dbReference type="GO" id="GO:0042765">
    <property type="term" value="C:GPI-anchor transamidase complex"/>
    <property type="evidence" value="ECO:0007669"/>
    <property type="project" value="InterPro"/>
</dbReference>
<dbReference type="InterPro" id="IPR020568">
    <property type="entry name" value="Ribosomal_Su5_D2-typ_SF"/>
</dbReference>
<feature type="transmembrane region" description="Helical" evidence="29">
    <location>
        <begin position="682"/>
        <end position="704"/>
    </location>
</feature>
<dbReference type="InterPro" id="IPR015847">
    <property type="entry name" value="ExoRNase_PH_dom2"/>
</dbReference>
<keyword evidence="16 29" id="KW-0472">Membrane</keyword>
<dbReference type="AlphaFoldDB" id="A0AA40HIJ6"/>
<evidence type="ECO:0000256" key="9">
    <source>
        <dbReference type="ARBA" id="ARBA00022552"/>
    </source>
</evidence>
<evidence type="ECO:0000256" key="5">
    <source>
        <dbReference type="ARBA" id="ARBA00004687"/>
    </source>
</evidence>
<dbReference type="Pfam" id="PF01138">
    <property type="entry name" value="RNase_PH"/>
    <property type="match status" value="1"/>
</dbReference>
<dbReference type="GO" id="GO:0006364">
    <property type="term" value="P:rRNA processing"/>
    <property type="evidence" value="ECO:0007669"/>
    <property type="project" value="UniProtKB-KW"/>
</dbReference>
<comment type="subcellular location">
    <subcellularLocation>
        <location evidence="2">Cytoplasm</location>
    </subcellularLocation>
    <subcellularLocation>
        <location evidence="1">Endoplasmic reticulum membrane</location>
        <topology evidence="1">Multi-pass membrane protein</topology>
    </subcellularLocation>
    <subcellularLocation>
        <location evidence="3">Nucleus</location>
        <location evidence="3">Nucleolus</location>
    </subcellularLocation>
    <subcellularLocation>
        <location evidence="4">Nucleus</location>
        <location evidence="4">Nucleoplasm</location>
    </subcellularLocation>
</comment>
<accession>A0AA40HIJ6</accession>